<reference evidence="4" key="1">
    <citation type="submission" date="2021-12" db="EMBL/GenBank/DDBJ databases">
        <title>taxonomy of Moraxella sp. ZY201224.</title>
        <authorList>
            <person name="Li F."/>
        </authorList>
    </citation>
    <scope>NUCLEOTIDE SEQUENCE</scope>
    <source>
        <strain evidence="4">ZY201224</strain>
    </source>
</reference>
<dbReference type="InterPro" id="IPR018635">
    <property type="entry name" value="UPF0319"/>
</dbReference>
<dbReference type="Proteomes" id="UP001063782">
    <property type="component" value="Chromosome"/>
</dbReference>
<accession>A0ABY6F307</accession>
<sequence>MKKIIAIAAAALLSHHAFAQVQLDVDNHIKVIAINGKEIKQGLLQPLQKQFTLDAGRHVITARYDRLFDLRNQEHDYLKSDSITLTVDLADNQTYQLVMPNQPNNYVAAQEYIKSPSLAVVQNGKIIAQENSTENRAGLLAGLGQTLGGIFGRNNKAVIANQQALAGISQTSTTIPAAIPAQTSASVPAQVKSNSLDGFMQLWLNASEEEREKIRQWVQK</sequence>
<name>A0ABY6F307_9GAMM</name>
<organism evidence="4 5">
    <name type="scientific">Moraxella nasicaprae</name>
    <dbReference type="NCBI Taxonomy" id="2904122"/>
    <lineage>
        <taxon>Bacteria</taxon>
        <taxon>Pseudomonadati</taxon>
        <taxon>Pseudomonadota</taxon>
        <taxon>Gammaproteobacteria</taxon>
        <taxon>Moraxellales</taxon>
        <taxon>Moraxellaceae</taxon>
        <taxon>Moraxella</taxon>
    </lineage>
</organism>
<dbReference type="PANTHER" id="PTHR38108:SF1">
    <property type="entry name" value="UPF0319 PROTEIN YCCT"/>
    <property type="match status" value="1"/>
</dbReference>
<proteinExistence type="inferred from homology"/>
<keyword evidence="2 3" id="KW-0732">Signal</keyword>
<dbReference type="EMBL" id="CP089977">
    <property type="protein sequence ID" value="UXZ04480.1"/>
    <property type="molecule type" value="Genomic_DNA"/>
</dbReference>
<dbReference type="Pfam" id="PF09829">
    <property type="entry name" value="DUF2057"/>
    <property type="match status" value="1"/>
</dbReference>
<feature type="signal peptide" evidence="3">
    <location>
        <begin position="1"/>
        <end position="19"/>
    </location>
</feature>
<feature type="chain" id="PRO_5046565378" evidence="3">
    <location>
        <begin position="20"/>
        <end position="220"/>
    </location>
</feature>
<evidence type="ECO:0000313" key="4">
    <source>
        <dbReference type="EMBL" id="UXZ04480.1"/>
    </source>
</evidence>
<gene>
    <name evidence="4" type="ORF">LU297_07795</name>
</gene>
<comment type="similarity">
    <text evidence="1">Belongs to the UPF0319 family.</text>
</comment>
<evidence type="ECO:0000313" key="5">
    <source>
        <dbReference type="Proteomes" id="UP001063782"/>
    </source>
</evidence>
<dbReference type="RefSeq" id="WP_263075965.1">
    <property type="nucleotide sequence ID" value="NZ_CP089977.1"/>
</dbReference>
<protein>
    <submittedName>
        <fullName evidence="4">DUF2057 domain-containing protein</fullName>
    </submittedName>
</protein>
<keyword evidence="5" id="KW-1185">Reference proteome</keyword>
<evidence type="ECO:0000256" key="1">
    <source>
        <dbReference type="ARBA" id="ARBA00008490"/>
    </source>
</evidence>
<evidence type="ECO:0000256" key="2">
    <source>
        <dbReference type="ARBA" id="ARBA00022729"/>
    </source>
</evidence>
<dbReference type="PANTHER" id="PTHR38108">
    <property type="entry name" value="UPF0319 PROTEIN YCCT"/>
    <property type="match status" value="1"/>
</dbReference>
<evidence type="ECO:0000256" key="3">
    <source>
        <dbReference type="SAM" id="SignalP"/>
    </source>
</evidence>